<comment type="subcellular location">
    <subcellularLocation>
        <location evidence="6">Extracellular vesicle membrane</location>
        <topology evidence="6">Lipid-anchor</topology>
        <topology evidence="6">GPI-anchor</topology>
    </subcellularLocation>
</comment>
<comment type="catalytic activity">
    <reaction evidence="11">
        <text>phosphoethanolamine + H2O = ethanolamine + phosphate</text>
        <dbReference type="Rhea" id="RHEA:16089"/>
        <dbReference type="ChEBI" id="CHEBI:15377"/>
        <dbReference type="ChEBI" id="CHEBI:43474"/>
        <dbReference type="ChEBI" id="CHEBI:57603"/>
        <dbReference type="ChEBI" id="CHEBI:58190"/>
    </reaction>
    <physiologicalReaction direction="left-to-right" evidence="11">
        <dbReference type="Rhea" id="RHEA:16090"/>
    </physiologicalReaction>
</comment>
<dbReference type="Pfam" id="PF00245">
    <property type="entry name" value="Alk_phosphatase"/>
    <property type="match status" value="1"/>
</dbReference>
<comment type="catalytic activity">
    <reaction evidence="10">
        <text>ATP + H2O = ADP + phosphate + H(+)</text>
        <dbReference type="Rhea" id="RHEA:13065"/>
        <dbReference type="ChEBI" id="CHEBI:15377"/>
        <dbReference type="ChEBI" id="CHEBI:15378"/>
        <dbReference type="ChEBI" id="CHEBI:30616"/>
        <dbReference type="ChEBI" id="CHEBI:43474"/>
        <dbReference type="ChEBI" id="CHEBI:456216"/>
    </reaction>
    <physiologicalReaction direction="left-to-right" evidence="10">
        <dbReference type="Rhea" id="RHEA:13066"/>
    </physiologicalReaction>
</comment>
<evidence type="ECO:0000256" key="10">
    <source>
        <dbReference type="ARBA" id="ARBA00048778"/>
    </source>
</evidence>
<dbReference type="PRINTS" id="PR00113">
    <property type="entry name" value="ALKPHPHTASE"/>
</dbReference>
<evidence type="ECO:0000256" key="8">
    <source>
        <dbReference type="ARBA" id="ARBA00042603"/>
    </source>
</evidence>
<keyword evidence="16" id="KW-1185">Reference proteome</keyword>
<accession>A0ABY7EYD9</accession>
<evidence type="ECO:0000256" key="7">
    <source>
        <dbReference type="ARBA" id="ARBA00040525"/>
    </source>
</evidence>
<comment type="catalytic activity">
    <reaction evidence="5">
        <text>AMP + H2O = adenosine + phosphate</text>
        <dbReference type="Rhea" id="RHEA:29375"/>
        <dbReference type="ChEBI" id="CHEBI:15377"/>
        <dbReference type="ChEBI" id="CHEBI:16335"/>
        <dbReference type="ChEBI" id="CHEBI:43474"/>
        <dbReference type="ChEBI" id="CHEBI:456215"/>
    </reaction>
    <physiologicalReaction direction="left-to-right" evidence="5">
        <dbReference type="Rhea" id="RHEA:29376"/>
    </physiologicalReaction>
</comment>
<evidence type="ECO:0000256" key="12">
    <source>
        <dbReference type="ARBA" id="ARBA00049444"/>
    </source>
</evidence>
<evidence type="ECO:0000256" key="11">
    <source>
        <dbReference type="ARBA" id="ARBA00048929"/>
    </source>
</evidence>
<sequence length="133" mass="14553">MTIFNVELRFTGKSTGIVTTSRMTHATPAAMYAVATNRDWETDTLTPAGCIDIADQLITLNSDINVILGGGSSYFIPSDGINPVTNINDSMRTDDKDLIQISRLISERFDTFTEAFAPRTNLTSPVATAFDRK</sequence>
<evidence type="ECO:0000256" key="2">
    <source>
        <dbReference type="ARBA" id="ARBA00012647"/>
    </source>
</evidence>
<dbReference type="EC" id="3.1.3.1" evidence="2"/>
<dbReference type="SUPFAM" id="SSF53649">
    <property type="entry name" value="Alkaline phosphatase-like"/>
    <property type="match status" value="1"/>
</dbReference>
<organism evidence="15 16">
    <name type="scientific">Mya arenaria</name>
    <name type="common">Soft-shell clam</name>
    <dbReference type="NCBI Taxonomy" id="6604"/>
    <lineage>
        <taxon>Eukaryota</taxon>
        <taxon>Metazoa</taxon>
        <taxon>Spiralia</taxon>
        <taxon>Lophotrochozoa</taxon>
        <taxon>Mollusca</taxon>
        <taxon>Bivalvia</taxon>
        <taxon>Autobranchia</taxon>
        <taxon>Heteroconchia</taxon>
        <taxon>Euheterodonta</taxon>
        <taxon>Imparidentia</taxon>
        <taxon>Neoheterodontei</taxon>
        <taxon>Myida</taxon>
        <taxon>Myoidea</taxon>
        <taxon>Myidae</taxon>
        <taxon>Mya</taxon>
    </lineage>
</organism>
<dbReference type="InterPro" id="IPR001952">
    <property type="entry name" value="Alkaline_phosphatase"/>
</dbReference>
<evidence type="ECO:0000256" key="9">
    <source>
        <dbReference type="ARBA" id="ARBA00048097"/>
    </source>
</evidence>
<evidence type="ECO:0000313" key="16">
    <source>
        <dbReference type="Proteomes" id="UP001164746"/>
    </source>
</evidence>
<comment type="catalytic activity">
    <reaction evidence="13">
        <text>ADP + H2O = AMP + phosphate + H(+)</text>
        <dbReference type="Rhea" id="RHEA:61436"/>
        <dbReference type="ChEBI" id="CHEBI:15377"/>
        <dbReference type="ChEBI" id="CHEBI:15378"/>
        <dbReference type="ChEBI" id="CHEBI:43474"/>
        <dbReference type="ChEBI" id="CHEBI:456215"/>
        <dbReference type="ChEBI" id="CHEBI:456216"/>
    </reaction>
    <physiologicalReaction direction="left-to-right" evidence="13">
        <dbReference type="Rhea" id="RHEA:61437"/>
    </physiologicalReaction>
</comment>
<comment type="catalytic activity">
    <reaction evidence="4">
        <text>a phosphate monoester + H2O = an alcohol + phosphate</text>
        <dbReference type="Rhea" id="RHEA:15017"/>
        <dbReference type="ChEBI" id="CHEBI:15377"/>
        <dbReference type="ChEBI" id="CHEBI:30879"/>
        <dbReference type="ChEBI" id="CHEBI:43474"/>
        <dbReference type="ChEBI" id="CHEBI:67140"/>
        <dbReference type="EC" id="3.1.3.1"/>
    </reaction>
    <physiologicalReaction direction="left-to-right" evidence="4">
        <dbReference type="Rhea" id="RHEA:15018"/>
    </physiologicalReaction>
</comment>
<dbReference type="EMBL" id="CP111019">
    <property type="protein sequence ID" value="WAR13538.1"/>
    <property type="molecule type" value="Genomic_DNA"/>
</dbReference>
<evidence type="ECO:0000313" key="15">
    <source>
        <dbReference type="EMBL" id="WAR13538.1"/>
    </source>
</evidence>
<evidence type="ECO:0000256" key="3">
    <source>
        <dbReference type="ARBA" id="ARBA00022591"/>
    </source>
</evidence>
<dbReference type="PANTHER" id="PTHR11596:SF74">
    <property type="entry name" value="ALKALINE PHOSPHATASE, TISSUE-NONSPECIFIC ISOZYME"/>
    <property type="match status" value="1"/>
</dbReference>
<dbReference type="InterPro" id="IPR017850">
    <property type="entry name" value="Alkaline_phosphatase_core_sf"/>
</dbReference>
<reference evidence="15" key="1">
    <citation type="submission" date="2022-11" db="EMBL/GenBank/DDBJ databases">
        <title>Centuries of genome instability and evolution in soft-shell clam transmissible cancer (bioRxiv).</title>
        <authorList>
            <person name="Hart S.F.M."/>
            <person name="Yonemitsu M.A."/>
            <person name="Giersch R.M."/>
            <person name="Beal B.F."/>
            <person name="Arriagada G."/>
            <person name="Davis B.W."/>
            <person name="Ostrander E.A."/>
            <person name="Goff S.P."/>
            <person name="Metzger M.J."/>
        </authorList>
    </citation>
    <scope>NUCLEOTIDE SEQUENCE</scope>
    <source>
        <strain evidence="15">MELC-2E11</strain>
        <tissue evidence="15">Siphon/mantle</tissue>
    </source>
</reference>
<comment type="catalytic activity">
    <reaction evidence="12">
        <text>pyridoxal 5'-phosphate + H2O = pyridoxal + phosphate</text>
        <dbReference type="Rhea" id="RHEA:20533"/>
        <dbReference type="ChEBI" id="CHEBI:15377"/>
        <dbReference type="ChEBI" id="CHEBI:17310"/>
        <dbReference type="ChEBI" id="CHEBI:43474"/>
        <dbReference type="ChEBI" id="CHEBI:597326"/>
    </reaction>
    <physiologicalReaction direction="left-to-right" evidence="12">
        <dbReference type="Rhea" id="RHEA:20534"/>
    </physiologicalReaction>
</comment>
<dbReference type="PANTHER" id="PTHR11596">
    <property type="entry name" value="ALKALINE PHOSPHATASE"/>
    <property type="match status" value="1"/>
</dbReference>
<gene>
    <name evidence="15" type="ORF">MAR_027718</name>
</gene>
<comment type="similarity">
    <text evidence="14">Belongs to the alkaline phosphatase family.</text>
</comment>
<dbReference type="Gene3D" id="3.40.720.10">
    <property type="entry name" value="Alkaline Phosphatase, subunit A"/>
    <property type="match status" value="1"/>
</dbReference>
<comment type="catalytic activity">
    <reaction evidence="9">
        <text>diphosphate + H2O = 2 phosphate + H(+)</text>
        <dbReference type="Rhea" id="RHEA:24576"/>
        <dbReference type="ChEBI" id="CHEBI:15377"/>
        <dbReference type="ChEBI" id="CHEBI:15378"/>
        <dbReference type="ChEBI" id="CHEBI:33019"/>
        <dbReference type="ChEBI" id="CHEBI:43474"/>
    </reaction>
    <physiologicalReaction direction="left-to-right" evidence="9">
        <dbReference type="Rhea" id="RHEA:24577"/>
    </physiologicalReaction>
</comment>
<evidence type="ECO:0000256" key="5">
    <source>
        <dbReference type="ARBA" id="ARBA00036923"/>
    </source>
</evidence>
<evidence type="ECO:0000256" key="1">
    <source>
        <dbReference type="ARBA" id="ARBA00011738"/>
    </source>
</evidence>
<name>A0ABY7EYD9_MYAAR</name>
<evidence type="ECO:0000256" key="4">
    <source>
        <dbReference type="ARBA" id="ARBA00036105"/>
    </source>
</evidence>
<evidence type="ECO:0000256" key="6">
    <source>
        <dbReference type="ARBA" id="ARBA00037828"/>
    </source>
</evidence>
<dbReference type="Proteomes" id="UP001164746">
    <property type="component" value="Chromosome 8"/>
</dbReference>
<evidence type="ECO:0000256" key="14">
    <source>
        <dbReference type="RuleBase" id="RU003946"/>
    </source>
</evidence>
<keyword evidence="3" id="KW-0091">Biomineralization</keyword>
<comment type="subunit">
    <text evidence="1">Homodimer.</text>
</comment>
<evidence type="ECO:0000256" key="13">
    <source>
        <dbReference type="ARBA" id="ARBA00049526"/>
    </source>
</evidence>
<protein>
    <recommendedName>
        <fullName evidence="7">Alkaline phosphatase, tissue-nonspecific isozyme</fullName>
        <ecNumber evidence="2">3.1.3.1</ecNumber>
    </recommendedName>
    <alternativeName>
        <fullName evidence="8">Phosphoamidase</fullName>
    </alternativeName>
</protein>
<proteinExistence type="inferred from homology"/>